<gene>
    <name evidence="2" type="ORF">CMUS01_15423</name>
</gene>
<reference evidence="2" key="1">
    <citation type="journal article" date="2020" name="Phytopathology">
        <title>Genome Sequence Resources of Colletotrichum truncatum, C. plurivorum, C. musicola, and C. sojae: Four Species Pathogenic to Soybean (Glycine max).</title>
        <authorList>
            <person name="Rogerio F."/>
            <person name="Boufleur T.R."/>
            <person name="Ciampi-Guillardi M."/>
            <person name="Sukno S.A."/>
            <person name="Thon M.R."/>
            <person name="Massola Junior N.S."/>
            <person name="Baroncelli R."/>
        </authorList>
    </citation>
    <scope>NUCLEOTIDE SEQUENCE</scope>
    <source>
        <strain evidence="2">LFN0074</strain>
    </source>
</reference>
<organism evidence="2 3">
    <name type="scientific">Colletotrichum musicola</name>
    <dbReference type="NCBI Taxonomy" id="2175873"/>
    <lineage>
        <taxon>Eukaryota</taxon>
        <taxon>Fungi</taxon>
        <taxon>Dikarya</taxon>
        <taxon>Ascomycota</taxon>
        <taxon>Pezizomycotina</taxon>
        <taxon>Sordariomycetes</taxon>
        <taxon>Hypocreomycetidae</taxon>
        <taxon>Glomerellales</taxon>
        <taxon>Glomerellaceae</taxon>
        <taxon>Colletotrichum</taxon>
        <taxon>Colletotrichum orchidearum species complex</taxon>
    </lineage>
</organism>
<evidence type="ECO:0000313" key="2">
    <source>
        <dbReference type="EMBL" id="KAF6802239.1"/>
    </source>
</evidence>
<dbReference type="AlphaFoldDB" id="A0A8H6IWM2"/>
<name>A0A8H6IWM2_9PEZI</name>
<feature type="compositionally biased region" description="Basic and acidic residues" evidence="1">
    <location>
        <begin position="83"/>
        <end position="92"/>
    </location>
</feature>
<accession>A0A8H6IWM2</accession>
<sequence>MSSSLSQFGIRRRHLTVLRSAAAAAHSSSVAQSSGFKGHDADDSSQGPFYHLRSNMNQRNVDTGTSPTRHLHSPSTDPTPPAEHSRNPTEHQLRGTMLARSAEDDTPFVALPPHGGNWQPSIDASQNSMIASKQVEPVQNRMATIGQQLGAGASTGDLVQQTAHKLAMQARL</sequence>
<proteinExistence type="predicted"/>
<keyword evidence="3" id="KW-1185">Reference proteome</keyword>
<feature type="compositionally biased region" description="Polar residues" evidence="1">
    <location>
        <begin position="54"/>
        <end position="76"/>
    </location>
</feature>
<dbReference type="Proteomes" id="UP000639643">
    <property type="component" value="Unassembled WGS sequence"/>
</dbReference>
<feature type="region of interest" description="Disordered" evidence="1">
    <location>
        <begin position="22"/>
        <end position="92"/>
    </location>
</feature>
<dbReference type="EMBL" id="WIGM01001286">
    <property type="protein sequence ID" value="KAF6802239.1"/>
    <property type="molecule type" value="Genomic_DNA"/>
</dbReference>
<comment type="caution">
    <text evidence="2">The sequence shown here is derived from an EMBL/GenBank/DDBJ whole genome shotgun (WGS) entry which is preliminary data.</text>
</comment>
<feature type="compositionally biased region" description="Low complexity" evidence="1">
    <location>
        <begin position="22"/>
        <end position="34"/>
    </location>
</feature>
<evidence type="ECO:0000256" key="1">
    <source>
        <dbReference type="SAM" id="MobiDB-lite"/>
    </source>
</evidence>
<evidence type="ECO:0000313" key="3">
    <source>
        <dbReference type="Proteomes" id="UP000639643"/>
    </source>
</evidence>
<protein>
    <submittedName>
        <fullName evidence="2">Uncharacterized protein</fullName>
    </submittedName>
</protein>